<gene>
    <name evidence="2" type="ORF">ABB37_03153</name>
    <name evidence="3" type="ORF">ABB37_03155</name>
</gene>
<dbReference type="AlphaFoldDB" id="A0A0M9G4A9"/>
<dbReference type="GeneID" id="26903446"/>
<evidence type="ECO:0000256" key="1">
    <source>
        <dbReference type="SAM" id="MobiDB-lite"/>
    </source>
</evidence>
<keyword evidence="4" id="KW-1185">Reference proteome</keyword>
<feature type="region of interest" description="Disordered" evidence="1">
    <location>
        <begin position="184"/>
        <end position="247"/>
    </location>
</feature>
<dbReference type="EMBL" id="LGTL01000005">
    <property type="protein sequence ID" value="KPA81971.1"/>
    <property type="molecule type" value="Genomic_DNA"/>
</dbReference>
<evidence type="ECO:0000313" key="4">
    <source>
        <dbReference type="Proteomes" id="UP000037923"/>
    </source>
</evidence>
<dbReference type="RefSeq" id="XP_015660410.1">
    <property type="nucleotide sequence ID" value="XM_015800403.1"/>
</dbReference>
<accession>A0A0M9G4A9</accession>
<sequence length="247" mass="27317">MAQHAMAKSTAPEAAERAWPGQPAPQRRLFISPSRRRSKANWNSCVGRRRRSTRGIARLQPNSLTKRLWKGFATHAQHGAPAPLEVMVAACILVPRTENAAFEALHLAAIVLKIPSYQQPLHHSWYAVRKLCADAADAHGQWIVNVQAPASHPWSSPHRTHRLSTYARRSGPVVALRRVAIQPGPSISQRRRTASCSEAVMPPSSALTGSKRQPSTRRRWSSPSRRSRENCSPSSSRSPALLTGHVR</sequence>
<organism evidence="2 4">
    <name type="scientific">Leptomonas pyrrhocoris</name>
    <name type="common">Firebug parasite</name>
    <dbReference type="NCBI Taxonomy" id="157538"/>
    <lineage>
        <taxon>Eukaryota</taxon>
        <taxon>Discoba</taxon>
        <taxon>Euglenozoa</taxon>
        <taxon>Kinetoplastea</taxon>
        <taxon>Metakinetoplastina</taxon>
        <taxon>Trypanosomatida</taxon>
        <taxon>Trypanosomatidae</taxon>
        <taxon>Leishmaniinae</taxon>
        <taxon>Leptomonas</taxon>
    </lineage>
</organism>
<dbReference type="RefSeq" id="XP_015660406.1">
    <property type="nucleotide sequence ID" value="XM_015800399.1"/>
</dbReference>
<protein>
    <submittedName>
        <fullName evidence="2">Uncharacterized protein</fullName>
    </submittedName>
</protein>
<evidence type="ECO:0000313" key="2">
    <source>
        <dbReference type="EMBL" id="KPA81967.1"/>
    </source>
</evidence>
<evidence type="ECO:0000313" key="3">
    <source>
        <dbReference type="EMBL" id="KPA81971.1"/>
    </source>
</evidence>
<dbReference type="EMBL" id="LGTL01000005">
    <property type="protein sequence ID" value="KPA81967.1"/>
    <property type="molecule type" value="Genomic_DNA"/>
</dbReference>
<dbReference type="Proteomes" id="UP000037923">
    <property type="component" value="Unassembled WGS sequence"/>
</dbReference>
<feature type="compositionally biased region" description="Low complexity" evidence="1">
    <location>
        <begin position="230"/>
        <end position="239"/>
    </location>
</feature>
<dbReference type="VEuPathDB" id="TriTrypDB:LpyrH10_05_0130"/>
<reference evidence="2 4" key="1">
    <citation type="submission" date="2015-07" db="EMBL/GenBank/DDBJ databases">
        <title>High-quality genome of monoxenous trypanosomatid Leptomonas pyrrhocoris.</title>
        <authorList>
            <person name="Flegontov P."/>
            <person name="Butenko A."/>
            <person name="Firsov S."/>
            <person name="Vlcek C."/>
            <person name="Logacheva M.D."/>
            <person name="Field M."/>
            <person name="Filatov D."/>
            <person name="Flegontova O."/>
            <person name="Gerasimov E."/>
            <person name="Jackson A.P."/>
            <person name="Kelly S."/>
            <person name="Opperdoes F."/>
            <person name="O'Reilly A."/>
            <person name="Votypka J."/>
            <person name="Yurchenko V."/>
            <person name="Lukes J."/>
        </authorList>
    </citation>
    <scope>NUCLEOTIDE SEQUENCE [LARGE SCALE GENOMIC DNA]</scope>
    <source>
        <strain evidence="2">H10</strain>
    </source>
</reference>
<comment type="caution">
    <text evidence="2">The sequence shown here is derived from an EMBL/GenBank/DDBJ whole genome shotgun (WGS) entry which is preliminary data.</text>
</comment>
<name>A0A0M9G4A9_LEPPY</name>
<proteinExistence type="predicted"/>
<dbReference type="VEuPathDB" id="TriTrypDB:LpyrH10_05_0150"/>
<feature type="region of interest" description="Disordered" evidence="1">
    <location>
        <begin position="1"/>
        <end position="27"/>
    </location>
</feature>
<dbReference type="GeneID" id="26903444"/>